<organism evidence="1 2">
    <name type="scientific">Flavobacterium ammoniigenes</name>
    <dbReference type="NCBI Taxonomy" id="1751095"/>
    <lineage>
        <taxon>Bacteria</taxon>
        <taxon>Pseudomonadati</taxon>
        <taxon>Bacteroidota</taxon>
        <taxon>Flavobacteriia</taxon>
        <taxon>Flavobacteriales</taxon>
        <taxon>Flavobacteriaceae</taxon>
        <taxon>Flavobacterium</taxon>
    </lineage>
</organism>
<gene>
    <name evidence="1" type="ORF">GENT5_06350</name>
</gene>
<evidence type="ECO:0008006" key="3">
    <source>
        <dbReference type="Google" id="ProtNLM"/>
    </source>
</evidence>
<keyword evidence="2" id="KW-1185">Reference proteome</keyword>
<dbReference type="RefSeq" id="WP_229318071.1">
    <property type="nucleotide sequence ID" value="NZ_AP025184.1"/>
</dbReference>
<sequence>MLKIKHFFLVIFVLIFINCSKDEPVDSQETKPLVSAIDIGNSELPYIKIKTISSVLNEPKIAGEMEIYINQKRVLNSTIGIEYRGSTSYRISDKKSFGIETRDASGKGKDVSILGFPAEEDWILTGDVFQAPNTIFDRTLMYHYLGYELFRNMGNYSSRSKFVEVELNGVYIGIYVLMEKLKRGPDRINIESLIAADTDAAKITGGYILKIDKTSGSDVLGTHPLSYYDTNWDDDCRYTEFNSFRSNYDINRNRIAFPAYGAPYHSNKYLETYFVYDYPKAETINAAQKAYIKNYVNDFETALLTDNFSTNTRTYTNYIDRKSFIDFFIINELAGNIDGYRLSTYMHKARGGKLKMGPIWDLNIGYGTGGRVPVNDWIINYNNYVTNDAWMVPFWWKRLMEDPQFRSELKSRWTELRTNTLSTPKVLELTTNTSNYLTNNNAIIRNYTKWTGINYNYNNSVTELKTYLTNRLAWMDSKIASF</sequence>
<dbReference type="Pfam" id="PF08757">
    <property type="entry name" value="CotH"/>
    <property type="match status" value="1"/>
</dbReference>
<accession>A0ABN6KY76</accession>
<dbReference type="EMBL" id="AP025184">
    <property type="protein sequence ID" value="BDB54330.1"/>
    <property type="molecule type" value="Genomic_DNA"/>
</dbReference>
<name>A0ABN6KY76_9FLAO</name>
<reference evidence="1 2" key="2">
    <citation type="journal article" date="2022" name="Microorganisms">
        <title>Complete Genome Sequences of Two Flavobacterium ammonificans Strains and a Flavobacterium ammoniigenes Strain of Ammonifying Bacterioplankton Isolated from Surface River Water.</title>
        <authorList>
            <person name="Suda W."/>
            <person name="Ogata Y."/>
            <person name="Shindo C."/>
            <person name="Watanabe K."/>
        </authorList>
    </citation>
    <scope>NUCLEOTIDE SEQUENCE [LARGE SCALE GENOMIC DNA]</scope>
    <source>
        <strain evidence="1 2">GENT5</strain>
    </source>
</reference>
<evidence type="ECO:0000313" key="2">
    <source>
        <dbReference type="Proteomes" id="UP001319867"/>
    </source>
</evidence>
<evidence type="ECO:0000313" key="1">
    <source>
        <dbReference type="EMBL" id="BDB54330.1"/>
    </source>
</evidence>
<dbReference type="Proteomes" id="UP001319867">
    <property type="component" value="Chromosome"/>
</dbReference>
<dbReference type="InterPro" id="IPR014867">
    <property type="entry name" value="Spore_coat_CotH_CotH2/3/7"/>
</dbReference>
<proteinExistence type="predicted"/>
<reference evidence="1 2" key="1">
    <citation type="journal article" date="2022" name="Int. J. Syst. Evol. Microbiol.">
        <title>Flavobacterium ammonificans sp. nov. and Flavobacterium ammoniigenes sp. nov., ammonifying bacteria isolated from surface river water.</title>
        <authorList>
            <person name="Watanabe K."/>
            <person name="Kitamura T."/>
            <person name="Ogata Y."/>
            <person name="Shindo C."/>
            <person name="Suda W."/>
        </authorList>
    </citation>
    <scope>NUCLEOTIDE SEQUENCE [LARGE SCALE GENOMIC DNA]</scope>
    <source>
        <strain evidence="1 2">GENT5</strain>
    </source>
</reference>
<protein>
    <recommendedName>
        <fullName evidence="3">CotH protein</fullName>
    </recommendedName>
</protein>